<dbReference type="InterPro" id="IPR023795">
    <property type="entry name" value="Serpin_CS"/>
</dbReference>
<dbReference type="PANTHER" id="PTHR11461">
    <property type="entry name" value="SERINE PROTEASE INHIBITOR, SERPIN"/>
    <property type="match status" value="1"/>
</dbReference>
<dbReference type="PROSITE" id="PS00284">
    <property type="entry name" value="SERPIN"/>
    <property type="match status" value="1"/>
</dbReference>
<dbReference type="SMART" id="SM00093">
    <property type="entry name" value="SERPIN"/>
    <property type="match status" value="1"/>
</dbReference>
<reference evidence="3 4" key="1">
    <citation type="submission" date="2018-09" db="EMBL/GenBank/DDBJ databases">
        <title>Murine metabolic-syndrome-specific gut microbial biobank.</title>
        <authorList>
            <person name="Liu C."/>
        </authorList>
    </citation>
    <scope>NUCLEOTIDE SEQUENCE [LARGE SCALE GENOMIC DNA]</scope>
    <source>
        <strain evidence="3 4">WYJ21-P61</strain>
    </source>
</reference>
<dbReference type="AlphaFoldDB" id="A0AB37P1Y4"/>
<dbReference type="PANTHER" id="PTHR11461:SF211">
    <property type="entry name" value="GH10112P-RELATED"/>
    <property type="match status" value="1"/>
</dbReference>
<dbReference type="InterPro" id="IPR036186">
    <property type="entry name" value="Serpin_sf"/>
</dbReference>
<organism evidence="3 4">
    <name type="scientific">Bifidobacterium pseudolongum</name>
    <dbReference type="NCBI Taxonomy" id="1694"/>
    <lineage>
        <taxon>Bacteria</taxon>
        <taxon>Bacillati</taxon>
        <taxon>Actinomycetota</taxon>
        <taxon>Actinomycetes</taxon>
        <taxon>Bifidobacteriales</taxon>
        <taxon>Bifidobacteriaceae</taxon>
        <taxon>Bifidobacterium</taxon>
    </lineage>
</organism>
<comment type="similarity">
    <text evidence="1">Belongs to the serpin family.</text>
</comment>
<accession>A0AB37P1Y4</accession>
<evidence type="ECO:0000313" key="4">
    <source>
        <dbReference type="Proteomes" id="UP000273889"/>
    </source>
</evidence>
<dbReference type="Gene3D" id="2.30.39.10">
    <property type="entry name" value="Alpha-1-antitrypsin, domain 1"/>
    <property type="match status" value="1"/>
</dbReference>
<name>A0AB37P1Y4_9BIFI</name>
<sequence length="433" mass="47220">MSRAGFAITKTMGRTMEADTALFDVLKGLDGEPGERAGFVYHSASEMLATVADGRGNVNVSPISLWLALALVAQGSQGRTLEQLTDTLGIHGLSENQYRTLVESINQRPPGVKSVMSVHDSVWISATLTPHISFIDEVRHAFAAEVNSIDFSDPNAGKSISFWISKHTRGLLQPAIECNGTELLSIISTVFADSRWKDPFEINDTTPAVFHGDQGDATVPFMHQRCEDVPYLCDETFGWERVDIPFDDDSELRIVLPDPGTLETLVHDPIALRRAFSTELAETIPQEDKQELTGMDRLKAKLAARKNPASMPIYANIVTAKVALPRFEIDSAINARTLVSILRSLGITDAFDPTHADFSGICEGALAISGIMQGTHIEVNEHGARAAVYTGIAVAGAAPQWGPEITFTVDRPFMYALMTRDRLPLFVGAVRNL</sequence>
<dbReference type="Proteomes" id="UP000273889">
    <property type="component" value="Unassembled WGS sequence"/>
</dbReference>
<evidence type="ECO:0000313" key="3">
    <source>
        <dbReference type="EMBL" id="RKI88965.1"/>
    </source>
</evidence>
<gene>
    <name evidence="3" type="ORF">D7V89_00985</name>
</gene>
<dbReference type="GO" id="GO:0005615">
    <property type="term" value="C:extracellular space"/>
    <property type="evidence" value="ECO:0007669"/>
    <property type="project" value="InterPro"/>
</dbReference>
<dbReference type="Pfam" id="PF00079">
    <property type="entry name" value="Serpin"/>
    <property type="match status" value="1"/>
</dbReference>
<evidence type="ECO:0000259" key="2">
    <source>
        <dbReference type="SMART" id="SM00093"/>
    </source>
</evidence>
<dbReference type="EMBL" id="RAYV01000001">
    <property type="protein sequence ID" value="RKI88965.1"/>
    <property type="molecule type" value="Genomic_DNA"/>
</dbReference>
<protein>
    <submittedName>
        <fullName evidence="3">Serpin family protein</fullName>
    </submittedName>
</protein>
<evidence type="ECO:0000256" key="1">
    <source>
        <dbReference type="RuleBase" id="RU000411"/>
    </source>
</evidence>
<dbReference type="InterPro" id="IPR000215">
    <property type="entry name" value="Serpin_fam"/>
</dbReference>
<feature type="domain" description="Serpin" evidence="2">
    <location>
        <begin position="45"/>
        <end position="433"/>
    </location>
</feature>
<proteinExistence type="inferred from homology"/>
<dbReference type="InterPro" id="IPR023796">
    <property type="entry name" value="Serpin_dom"/>
</dbReference>
<dbReference type="SUPFAM" id="SSF56574">
    <property type="entry name" value="Serpins"/>
    <property type="match status" value="1"/>
</dbReference>
<dbReference type="InterPro" id="IPR042185">
    <property type="entry name" value="Serpin_sf_2"/>
</dbReference>
<dbReference type="GO" id="GO:0004867">
    <property type="term" value="F:serine-type endopeptidase inhibitor activity"/>
    <property type="evidence" value="ECO:0007669"/>
    <property type="project" value="InterPro"/>
</dbReference>
<dbReference type="Gene3D" id="3.30.497.10">
    <property type="entry name" value="Antithrombin, subunit I, domain 2"/>
    <property type="match status" value="1"/>
</dbReference>
<comment type="caution">
    <text evidence="3">The sequence shown here is derived from an EMBL/GenBank/DDBJ whole genome shotgun (WGS) entry which is preliminary data.</text>
</comment>
<dbReference type="InterPro" id="IPR042178">
    <property type="entry name" value="Serpin_sf_1"/>
</dbReference>